<comment type="subcellular location">
    <subcellularLocation>
        <location evidence="1">Mitochondrion</location>
    </subcellularLocation>
</comment>
<protein>
    <submittedName>
        <fullName evidence="8">Uncharacterized protein</fullName>
    </submittedName>
</protein>
<dbReference type="Proteomes" id="UP000823388">
    <property type="component" value="Chromosome 6N"/>
</dbReference>
<keyword evidence="2" id="KW-0479">Metal-binding</keyword>
<dbReference type="EMBL" id="CM029048">
    <property type="protein sequence ID" value="KAG2579887.1"/>
    <property type="molecule type" value="Genomic_DNA"/>
</dbReference>
<comment type="function">
    <text evidence="7">Mitochondrial ribosome (mitoribosome) assembly factor. Binds at the interface of the head and body domains of the mitochondrial small ribosomal subunit (mt-SSU), occluding the mRNA channel and preventing compaction of the head domain towards the body. Probable inactive methyltransferase: retains the characteristic folding and ability to bind S-adenosyl-L-methionine, but it probably lost its methyltransferase activity.</text>
</comment>
<dbReference type="AlphaFoldDB" id="A0A8T0R2M5"/>
<evidence type="ECO:0000313" key="9">
    <source>
        <dbReference type="Proteomes" id="UP000823388"/>
    </source>
</evidence>
<keyword evidence="4" id="KW-0408">Iron</keyword>
<evidence type="ECO:0000256" key="4">
    <source>
        <dbReference type="ARBA" id="ARBA00023004"/>
    </source>
</evidence>
<dbReference type="GO" id="GO:0006412">
    <property type="term" value="P:translation"/>
    <property type="evidence" value="ECO:0007669"/>
    <property type="project" value="InterPro"/>
</dbReference>
<dbReference type="GO" id="GO:0008168">
    <property type="term" value="F:methyltransferase activity"/>
    <property type="evidence" value="ECO:0007669"/>
    <property type="project" value="InterPro"/>
</dbReference>
<dbReference type="GO" id="GO:0051536">
    <property type="term" value="F:iron-sulfur cluster binding"/>
    <property type="evidence" value="ECO:0007669"/>
    <property type="project" value="UniProtKB-KW"/>
</dbReference>
<keyword evidence="6" id="KW-0496">Mitochondrion</keyword>
<gene>
    <name evidence="8" type="ORF">PVAP13_6NG312137</name>
</gene>
<evidence type="ECO:0000313" key="8">
    <source>
        <dbReference type="EMBL" id="KAG2579887.1"/>
    </source>
</evidence>
<organism evidence="8 9">
    <name type="scientific">Panicum virgatum</name>
    <name type="common">Blackwell switchgrass</name>
    <dbReference type="NCBI Taxonomy" id="38727"/>
    <lineage>
        <taxon>Eukaryota</taxon>
        <taxon>Viridiplantae</taxon>
        <taxon>Streptophyta</taxon>
        <taxon>Embryophyta</taxon>
        <taxon>Tracheophyta</taxon>
        <taxon>Spermatophyta</taxon>
        <taxon>Magnoliopsida</taxon>
        <taxon>Liliopsida</taxon>
        <taxon>Poales</taxon>
        <taxon>Poaceae</taxon>
        <taxon>PACMAD clade</taxon>
        <taxon>Panicoideae</taxon>
        <taxon>Panicodae</taxon>
        <taxon>Paniceae</taxon>
        <taxon>Panicinae</taxon>
        <taxon>Panicum</taxon>
        <taxon>Panicum sect. Hiantes</taxon>
    </lineage>
</organism>
<evidence type="ECO:0000256" key="6">
    <source>
        <dbReference type="ARBA" id="ARBA00023128"/>
    </source>
</evidence>
<name>A0A8T0R2M5_PANVG</name>
<evidence type="ECO:0000256" key="5">
    <source>
        <dbReference type="ARBA" id="ARBA00023014"/>
    </source>
</evidence>
<dbReference type="GO" id="GO:0046872">
    <property type="term" value="F:metal ion binding"/>
    <property type="evidence" value="ECO:0007669"/>
    <property type="project" value="UniProtKB-KW"/>
</dbReference>
<comment type="caution">
    <text evidence="8">The sequence shown here is derived from an EMBL/GenBank/DDBJ whole genome shotgun (WGS) entry which is preliminary data.</text>
</comment>
<reference evidence="8" key="1">
    <citation type="submission" date="2020-05" db="EMBL/GenBank/DDBJ databases">
        <title>WGS assembly of Panicum virgatum.</title>
        <authorList>
            <person name="Lovell J.T."/>
            <person name="Jenkins J."/>
            <person name="Shu S."/>
            <person name="Juenger T.E."/>
            <person name="Schmutz J."/>
        </authorList>
    </citation>
    <scope>NUCLEOTIDE SEQUENCE</scope>
    <source>
        <strain evidence="8">AP13</strain>
    </source>
</reference>
<dbReference type="InterPro" id="IPR015324">
    <property type="entry name" value="Ribosomal_Rsm22-like"/>
</dbReference>
<evidence type="ECO:0000256" key="7">
    <source>
        <dbReference type="ARBA" id="ARBA00045681"/>
    </source>
</evidence>
<keyword evidence="5" id="KW-0411">Iron-sulfur</keyword>
<keyword evidence="9" id="KW-1185">Reference proteome</keyword>
<dbReference type="GO" id="GO:0005739">
    <property type="term" value="C:mitochondrion"/>
    <property type="evidence" value="ECO:0007669"/>
    <property type="project" value="UniProtKB-SubCell"/>
</dbReference>
<sequence length="112" mass="12208">MNRKVLLLSTSFDHAKLRRGSVELVVAAIGVTLLNDLNALSGAAQKVRWRLPEFAPAKMLDFGAGPSSALWVYLDCYAKLLIKILGSYDLNIVTCNICQTACDIDTATYDVS</sequence>
<accession>A0A8T0R2M5</accession>
<proteinExistence type="predicted"/>
<evidence type="ECO:0000256" key="1">
    <source>
        <dbReference type="ARBA" id="ARBA00004173"/>
    </source>
</evidence>
<keyword evidence="3" id="KW-0809">Transit peptide</keyword>
<dbReference type="Pfam" id="PF09243">
    <property type="entry name" value="Rsm22"/>
    <property type="match status" value="1"/>
</dbReference>
<evidence type="ECO:0000256" key="3">
    <source>
        <dbReference type="ARBA" id="ARBA00022946"/>
    </source>
</evidence>
<evidence type="ECO:0000256" key="2">
    <source>
        <dbReference type="ARBA" id="ARBA00022723"/>
    </source>
</evidence>